<feature type="compositionally biased region" description="Basic and acidic residues" evidence="6">
    <location>
        <begin position="2464"/>
        <end position="2477"/>
    </location>
</feature>
<evidence type="ECO:0000313" key="8">
    <source>
        <dbReference type="Ensembl" id="ENSCSEP00000007805.1"/>
    </source>
</evidence>
<feature type="compositionally biased region" description="Basic and acidic residues" evidence="6">
    <location>
        <begin position="2385"/>
        <end position="2405"/>
    </location>
</feature>
<dbReference type="InterPro" id="IPR000690">
    <property type="entry name" value="Matrin/U1-C_Znf_C2H2"/>
</dbReference>
<keyword evidence="3" id="KW-0863">Zinc-finger</keyword>
<feature type="region of interest" description="Disordered" evidence="6">
    <location>
        <begin position="3336"/>
        <end position="3361"/>
    </location>
</feature>
<feature type="compositionally biased region" description="Acidic residues" evidence="6">
    <location>
        <begin position="2982"/>
        <end position="2996"/>
    </location>
</feature>
<feature type="compositionally biased region" description="Low complexity" evidence="6">
    <location>
        <begin position="164"/>
        <end position="179"/>
    </location>
</feature>
<feature type="compositionally biased region" description="Basic and acidic residues" evidence="6">
    <location>
        <begin position="2492"/>
        <end position="2514"/>
    </location>
</feature>
<feature type="region of interest" description="Disordered" evidence="6">
    <location>
        <begin position="1064"/>
        <end position="1112"/>
    </location>
</feature>
<feature type="region of interest" description="Disordered" evidence="6">
    <location>
        <begin position="1"/>
        <end position="43"/>
    </location>
</feature>
<feature type="region of interest" description="Disordered" evidence="6">
    <location>
        <begin position="3103"/>
        <end position="3289"/>
    </location>
</feature>
<evidence type="ECO:0000313" key="9">
    <source>
        <dbReference type="Proteomes" id="UP000265120"/>
    </source>
</evidence>
<dbReference type="Gene3D" id="3.30.70.330">
    <property type="match status" value="1"/>
</dbReference>
<feature type="compositionally biased region" description="Basic and acidic residues" evidence="6">
    <location>
        <begin position="3126"/>
        <end position="3138"/>
    </location>
</feature>
<evidence type="ECO:0000256" key="6">
    <source>
        <dbReference type="SAM" id="MobiDB-lite"/>
    </source>
</evidence>
<feature type="compositionally biased region" description="Basic and acidic residues" evidence="6">
    <location>
        <begin position="1339"/>
        <end position="1350"/>
    </location>
</feature>
<feature type="compositionally biased region" description="Basic and acidic residues" evidence="6">
    <location>
        <begin position="826"/>
        <end position="851"/>
    </location>
</feature>
<evidence type="ECO:0000256" key="5">
    <source>
        <dbReference type="ARBA" id="ARBA00023242"/>
    </source>
</evidence>
<feature type="compositionally biased region" description="Basic and acidic residues" evidence="6">
    <location>
        <begin position="3054"/>
        <end position="3065"/>
    </location>
</feature>
<feature type="region of interest" description="Disordered" evidence="6">
    <location>
        <begin position="158"/>
        <end position="196"/>
    </location>
</feature>
<dbReference type="GeneID" id="103388940"/>
<feature type="compositionally biased region" description="Low complexity" evidence="6">
    <location>
        <begin position="371"/>
        <end position="388"/>
    </location>
</feature>
<feature type="compositionally biased region" description="Basic and acidic residues" evidence="6">
    <location>
        <begin position="3200"/>
        <end position="3210"/>
    </location>
</feature>
<feature type="region of interest" description="Disordered" evidence="6">
    <location>
        <begin position="464"/>
        <end position="526"/>
    </location>
</feature>
<dbReference type="RefSeq" id="XP_016889412.1">
    <property type="nucleotide sequence ID" value="XM_017033923.2"/>
</dbReference>
<dbReference type="RefSeq" id="XP_008322397.1">
    <property type="nucleotide sequence ID" value="XM_008324175.3"/>
</dbReference>
<feature type="region of interest" description="Disordered" evidence="6">
    <location>
        <begin position="2014"/>
        <end position="2209"/>
    </location>
</feature>
<feature type="compositionally biased region" description="Basic and acidic residues" evidence="6">
    <location>
        <begin position="2105"/>
        <end position="2127"/>
    </location>
</feature>
<feature type="compositionally biased region" description="Polar residues" evidence="6">
    <location>
        <begin position="2139"/>
        <end position="2148"/>
    </location>
</feature>
<feature type="compositionally biased region" description="Polar residues" evidence="6">
    <location>
        <begin position="684"/>
        <end position="693"/>
    </location>
</feature>
<feature type="compositionally biased region" description="Polar residues" evidence="6">
    <location>
        <begin position="3274"/>
        <end position="3284"/>
    </location>
</feature>
<feature type="compositionally biased region" description="Acidic residues" evidence="6">
    <location>
        <begin position="2863"/>
        <end position="2879"/>
    </location>
</feature>
<reference evidence="8 9" key="1">
    <citation type="journal article" date="2014" name="Nat. Genet.">
        <title>Whole-genome sequence of a flatfish provides insights into ZW sex chromosome evolution and adaptation to a benthic lifestyle.</title>
        <authorList>
            <person name="Chen S."/>
            <person name="Zhang G."/>
            <person name="Shao C."/>
            <person name="Huang Q."/>
            <person name="Liu G."/>
            <person name="Zhang P."/>
            <person name="Song W."/>
            <person name="An N."/>
            <person name="Chalopin D."/>
            <person name="Volff J.N."/>
            <person name="Hong Y."/>
            <person name="Li Q."/>
            <person name="Sha Z."/>
            <person name="Zhou H."/>
            <person name="Xie M."/>
            <person name="Yu Q."/>
            <person name="Liu Y."/>
            <person name="Xiang H."/>
            <person name="Wang N."/>
            <person name="Wu K."/>
            <person name="Yang C."/>
            <person name="Zhou Q."/>
            <person name="Liao X."/>
            <person name="Yang L."/>
            <person name="Hu Q."/>
            <person name="Zhang J."/>
            <person name="Meng L."/>
            <person name="Jin L."/>
            <person name="Tian Y."/>
            <person name="Lian J."/>
            <person name="Yang J."/>
            <person name="Miao G."/>
            <person name="Liu S."/>
            <person name="Liang Z."/>
            <person name="Yan F."/>
            <person name="Li Y."/>
            <person name="Sun B."/>
            <person name="Zhang H."/>
            <person name="Zhang J."/>
            <person name="Zhu Y."/>
            <person name="Du M."/>
            <person name="Zhao Y."/>
            <person name="Schartl M."/>
            <person name="Tang Q."/>
            <person name="Wang J."/>
        </authorList>
    </citation>
    <scope>NUCLEOTIDE SEQUENCE</scope>
</reference>
<feature type="compositionally biased region" description="Basic and acidic residues" evidence="6">
    <location>
        <begin position="2997"/>
        <end position="3031"/>
    </location>
</feature>
<feature type="domain" description="Matrin-type" evidence="7">
    <location>
        <begin position="3304"/>
        <end position="3336"/>
    </location>
</feature>
<dbReference type="STRING" id="244447.ENSCSEP00000007805"/>
<feature type="compositionally biased region" description="Polar residues" evidence="6">
    <location>
        <begin position="323"/>
        <end position="346"/>
    </location>
</feature>
<dbReference type="OMA" id="EPKNQAN"/>
<dbReference type="GO" id="GO:0005634">
    <property type="term" value="C:nucleus"/>
    <property type="evidence" value="ECO:0007669"/>
    <property type="project" value="UniProtKB-SubCell"/>
</dbReference>
<keyword evidence="4" id="KW-0862">Zinc</keyword>
<feature type="compositionally biased region" description="Basic and acidic residues" evidence="6">
    <location>
        <begin position="2265"/>
        <end position="2289"/>
    </location>
</feature>
<feature type="compositionally biased region" description="Basic and acidic residues" evidence="6">
    <location>
        <begin position="3165"/>
        <end position="3176"/>
    </location>
</feature>
<feature type="region of interest" description="Disordered" evidence="6">
    <location>
        <begin position="1904"/>
        <end position="1934"/>
    </location>
</feature>
<feature type="compositionally biased region" description="Polar residues" evidence="6">
    <location>
        <begin position="2407"/>
        <end position="2416"/>
    </location>
</feature>
<evidence type="ECO:0000256" key="3">
    <source>
        <dbReference type="ARBA" id="ARBA00022771"/>
    </source>
</evidence>
<feature type="compositionally biased region" description="Basic and acidic residues" evidence="6">
    <location>
        <begin position="2750"/>
        <end position="2788"/>
    </location>
</feature>
<keyword evidence="2" id="KW-0479">Metal-binding</keyword>
<feature type="compositionally biased region" description="Basic and acidic residues" evidence="6">
    <location>
        <begin position="2627"/>
        <end position="2653"/>
    </location>
</feature>
<name>A0A3P8V5X6_CYNSE</name>
<feature type="compositionally biased region" description="Basic residues" evidence="6">
    <location>
        <begin position="703"/>
        <end position="713"/>
    </location>
</feature>
<dbReference type="OrthoDB" id="10072641at2759"/>
<dbReference type="KEGG" id="csem:103388940"/>
<feature type="compositionally biased region" description="Basic residues" evidence="6">
    <location>
        <begin position="722"/>
        <end position="740"/>
    </location>
</feature>
<dbReference type="GeneTree" id="ENSGT00990000203723"/>
<feature type="compositionally biased region" description="Basic and acidic residues" evidence="6">
    <location>
        <begin position="2578"/>
        <end position="2600"/>
    </location>
</feature>
<feature type="compositionally biased region" description="Polar residues" evidence="6">
    <location>
        <begin position="1918"/>
        <end position="1930"/>
    </location>
</feature>
<feature type="compositionally biased region" description="Basic and acidic residues" evidence="6">
    <location>
        <begin position="2914"/>
        <end position="2933"/>
    </location>
</feature>
<dbReference type="InterPro" id="IPR000504">
    <property type="entry name" value="RRM_dom"/>
</dbReference>
<dbReference type="InterPro" id="IPR012677">
    <property type="entry name" value="Nucleotide-bd_a/b_plait_sf"/>
</dbReference>
<feature type="compositionally biased region" description="Acidic residues" evidence="6">
    <location>
        <begin position="2431"/>
        <end position="2447"/>
    </location>
</feature>
<feature type="compositionally biased region" description="Basic and acidic residues" evidence="6">
    <location>
        <begin position="2417"/>
        <end position="2430"/>
    </location>
</feature>
<feature type="compositionally biased region" description="Low complexity" evidence="6">
    <location>
        <begin position="514"/>
        <end position="524"/>
    </location>
</feature>
<feature type="compositionally biased region" description="Low complexity" evidence="6">
    <location>
        <begin position="2085"/>
        <end position="2095"/>
    </location>
</feature>
<feature type="compositionally biased region" description="Basic and acidic residues" evidence="6">
    <location>
        <begin position="858"/>
        <end position="877"/>
    </location>
</feature>
<feature type="compositionally biased region" description="Basic and acidic residues" evidence="6">
    <location>
        <begin position="775"/>
        <end position="808"/>
    </location>
</feature>
<dbReference type="SUPFAM" id="SSF54928">
    <property type="entry name" value="RNA-binding domain, RBD"/>
    <property type="match status" value="1"/>
</dbReference>
<evidence type="ECO:0000256" key="4">
    <source>
        <dbReference type="ARBA" id="ARBA00022833"/>
    </source>
</evidence>
<dbReference type="InterPro" id="IPR035979">
    <property type="entry name" value="RBD_domain_sf"/>
</dbReference>
<feature type="compositionally biased region" description="Basic and acidic residues" evidence="6">
    <location>
        <begin position="2724"/>
        <end position="2739"/>
    </location>
</feature>
<feature type="compositionally biased region" description="Low complexity" evidence="6">
    <location>
        <begin position="2048"/>
        <end position="2075"/>
    </location>
</feature>
<accession>A0A3P8V5X6</accession>
<feature type="compositionally biased region" description="Low complexity" evidence="6">
    <location>
        <begin position="657"/>
        <end position="676"/>
    </location>
</feature>
<sequence>MSHHLHNSFASGNQSSTQDRYGLGEMDPHSKTCHVGPGLSSPGPPTVASARVIPALGQSVGYRPEPNRTSINDDLERSVDIHISRAREEVKFCGDPGRQSTGQRTHFSGTHRDEYQSSRLHTSSYPQSSSAVSHSHKYCNVESKQSSIALLPKYKGSADDDSSRFYPSPSSSSYTHNSDGTFTSSTEGQRDVESLTGLREYENTKPKYTSQSAINILMRFGLEKEDLEYLISYPEDQLTPSNLPFILRQIRMQKTRMSTSAVESKPYPEPQPVRGSEMNFAGQLPIPKPPQVIDYGHTGKYFGGTGRTDSIGEDSSMLESYEQRMTSGSQGQVQKDSTECKVSTLVSPWDHSSSDTRLSSPYQSVAPLINDPNEPSSSDTPPSSLDRSVAPTSNKPTKQSYNQPSQTSPLTCNSFNLPQKDPNRQVLITEPRPTSFNEPGTGTKPTLPLLNRKGLILIDKTYSKGTMDDSKSRGEEAALTKHVKKEQEQNKDLKKKEEQKQKPEQRKEFEKTQKQQAQAPKQPQSQLGNALWSAFLPLQPPPVLPGSSVQYPVPYSKPDASPVGNLPPSTSSWNQTSPPKNAVKLPGIEIQPSLAMMHDYAAATPKVFPHICSLCFKECTTLKSWISHQNSSLHLQCCRQLRTRYPQWNGEVLVKSSSLSKDTESSSSPSAKTSQKLHGRFSLSCKTSQKQHGSLSSSSAKTSQKHHGSRSHSRSASPNRHQGSKNRKPKRSRSRSRNPRYSRSSSHSPQYSRYRSRSRSQERGRRWRRRSSRTRSSEERESSPKRRCERRSSSRRREDRRSSPEWRSHRQLQPGSSSNRWLSPQRSRERRSPPRRSETGRSPVSRDDRKVSPRHSRDRLSLREMSPERQKSRSAERLVKKLLKRTAGPSQCEADLEAVVKTLLAEITKTKSSSTAEMGSKHTISSSCVSSRSTDFASSSTSVPSSFTSATSSAAKKTATTTKSSLLKGRVDKSSPVSAPTMVRLEGITSSLSRTDVIAALECFGRIKSIILSRKKEQALVCFEKEEDAKKVKSIKSIEVKGTYVTVMRKKDTVVKKTPVKKTATPNEFTPRKTKNTVRKTETSVSKGLKKSLHSQVMKSTQGTDVKKSSLSTPVKTATKVSVKGKGSPGVSRAKVLVSKAKHVSKHSKKVARKSKSVSQYNQEDVAASIQVTVAEPNNIQDDKRAKVNMERNWAVQEPDAPKESPILVENLAEPTNVSTTTVECPEAVHLEDLPTEEMFVLEQPELQETQEAEPTQVGPEVKEAQDTEPAETEETIPVMSEELMETGSSTQEEGEILSNTESEEPPTETGTDILKPEADSCTPQETKAPPEPQADPSPEPKQELETKEEPCQFSVLADVLEKKDSSSPMKNQKGPKMAPVVFKAGESLKGAASTAVSRQKAQTAAVPSRLTVLDMDQISFGKKKFATYAKKKVLSQKFLKRNDTMMLIKNLPEEDDYTEEELSELLRSAGFDYRDDNLYVIPRSCLAFCFLSSLETVQKLIAGRPIYFKNLRLHLFVPCIGYTMTPYRLYKFLLKRMTGKASHPAGTIYVKNISSVQTEALIEILRKMEKAAMLMPFLNKMFVEFLTPHDADLLGVCFSLINPAYSCTMYRMLIPQVGPRVLHAKYIPKQLISTFTKGVDFKEPTINPQGSSPPFWLSINTRPYIFPTMSSWFQIPRIMTYKFDGDARVARDQCFRPTIMLTGLPEGRYRQEDVARLFWSCFPKRNLQTLYYSVLVLILQRRAFIHFPDWMSCLIFFEQHNNKRLTLCGSALTPHFVMEPMVTEYTEERMFIQLLKLSNLRTPHPESLEERLLCVEIAEATVNIVTVVMEGVASIAQFVRFLPLANRICVEMAQSSGVIKVVEMYKTYKPQSEFKLNTWNKVIRIECMKSLKQRLHDAGETAIDLNPKAPSSIAGAGSTSNQTTSSTVDVSPKGAEKLEGAERPATGLTVPPEKVQGLAASNVVHFDEQSFNIDDFITVDEVGEDAGEHKHRVQSARQITKRKNQQECEAIYKNEISTRSMQTSKNLDSPSSPSPSKFPEDYRKRSPSPSSISASPKKSRLSSKSLISPSSSLPQGKSKAQITSFFSSDSRPSSVAKSESAVIKSDHTVLAEGNAEKSVKSEKEIETLSEMSPPAQESEMNQDQNHLGTGFKDRTVHDLEERKDSLKEITEEEEDNYQILDSFEEQTENEVNKRSQSGNSPDNLFPEHGDIFHVLDSVGDDGTEFCTQTTEEGPKCLTKDLLKDTDTSGEKESDKIWIQANDQSDEKPANNKTEANKDLSQEKEDLHFKLNQSGAKEEEEETIQGKAMNTKISNDAENPDEQMAEVQASEQQQSEILPPKEDQSVMVEPKSQNDQEVIKQTEEEVVYQVVDSIKDQLDVSPTEPDNKRSRGEREFTHNKEERPSNHCGQRTTTTAAEKKESDKPTRTEELTEDMEFEVLDSVEDEPTVAASTYERSGRRSPRGKKEDPTKAPKKPEVDDEVVAVRTRSTSRRRDGSTRKDSLTVGSNKEDTPSRRTHNPARKILRTQEEASEESRSMNKVAIIVKEDPEEEATYEIVDSVDDKDDQPSKGKKRKPNRKEEQHSKESSTMKKTELIVREEDTYEILDSLEVMKEDHPVTRRKRGRPKKQEKPAKKEPEQRIECEKEADGKEEVSCQINSLEDQMVDGHPNMEQSKSLRKTRASKNNKASTEERTPRTRSRKSRSNEEPLYQIVDSVEDEQIQEEVTKTEVSKEPGESKQDTTSVSTAGENRNKKAEDNIDHQPEDIETERLGGRTTLENDSKTERSENEGEAVTETVDFLEDYQVKEQLLTQEVSKDTKGETSCTILVAEKTEVVVKVLDGGGDALSAEGPTASTNALVNLDEVSDEEEDFPDDVEEEEESRKRHTRRLSKNSECTSRKKQSGIKGTSDSPSLIEEKLMCDITADKKSVKDLEEVSDASSVTEESSETQREASTPFMEKNQESSKKNDSAPVRVTLVNLDQVSDEEEDFPDDTAMEEEVRKKQAAVKDQRLSKQKAMEQEVPTTRERSNRDRRSRSSSRGGESSEEGKRRVKERSREEVDIKELVTLDEVGGDETGEDVAAQSQESEAEELLGLVTLDEIHEEDDEDDVQARGIQTPVVEKGSSSLEEKPVESSHKETLVSLEADDDIDDKTKKPHATLSFPVKCKHEPEKEEKPTPRTQGRQKRKSRTTAVRKSPRGKTSAERDCKEEQEPGPNGPAPPHLFDTLSPVNNPTKIQKDADPKSQKIPDFQGLSKELSKRNVDLLAPEVKRSRSESPCSSVNTNLPPYHPDKSVGQEFVVPTLGFFCKLCSTFYVKENTSTQDPHCSSRGHYDRLREHYQELEEKSKPSRRSGRRTQGYISD</sequence>
<feature type="compositionally biased region" description="Low complexity" evidence="6">
    <location>
        <begin position="741"/>
        <end position="753"/>
    </location>
</feature>
<dbReference type="SMART" id="SM00360">
    <property type="entry name" value="RRM"/>
    <property type="match status" value="1"/>
</dbReference>
<comment type="subcellular location">
    <subcellularLocation>
        <location evidence="1">Nucleus</location>
    </subcellularLocation>
</comment>
<feature type="compositionally biased region" description="Polar residues" evidence="6">
    <location>
        <begin position="390"/>
        <end position="417"/>
    </location>
</feature>
<feature type="region of interest" description="Disordered" evidence="6">
    <location>
        <begin position="93"/>
        <end position="131"/>
    </location>
</feature>
<evidence type="ECO:0000256" key="2">
    <source>
        <dbReference type="ARBA" id="ARBA00022723"/>
    </source>
</evidence>
<feature type="compositionally biased region" description="Basic and acidic residues" evidence="6">
    <location>
        <begin position="3235"/>
        <end position="3245"/>
    </location>
</feature>
<feature type="compositionally biased region" description="Polar residues" evidence="6">
    <location>
        <begin position="2016"/>
        <end position="2029"/>
    </location>
</feature>
<feature type="compositionally biased region" description="Basic and acidic residues" evidence="6">
    <location>
        <begin position="2959"/>
        <end position="2968"/>
    </location>
</feature>
<keyword evidence="9" id="KW-1185">Reference proteome</keyword>
<feature type="compositionally biased region" description="Basic and acidic residues" evidence="6">
    <location>
        <begin position="3255"/>
        <end position="3273"/>
    </location>
</feature>
<feature type="compositionally biased region" description="Acidic residues" evidence="6">
    <location>
        <begin position="2171"/>
        <end position="2189"/>
    </location>
</feature>
<reference evidence="8" key="2">
    <citation type="submission" date="2025-08" db="UniProtKB">
        <authorList>
            <consortium name="Ensembl"/>
        </authorList>
    </citation>
    <scope>IDENTIFICATION</scope>
</reference>
<feature type="region of interest" description="Disordered" evidence="6">
    <location>
        <begin position="1244"/>
        <end position="1350"/>
    </location>
</feature>
<feature type="compositionally biased region" description="Basic and acidic residues" evidence="6">
    <location>
        <begin position="2526"/>
        <end position="2537"/>
    </location>
</feature>
<evidence type="ECO:0000259" key="7">
    <source>
        <dbReference type="PROSITE" id="PS50171"/>
    </source>
</evidence>
<feature type="region of interest" description="Disordered" evidence="6">
    <location>
        <begin position="2842"/>
        <end position="3087"/>
    </location>
</feature>
<feature type="compositionally biased region" description="Basic and acidic residues" evidence="6">
    <location>
        <begin position="3336"/>
        <end position="3346"/>
    </location>
</feature>
<protein>
    <submittedName>
        <fullName evidence="8">Uncharacterized LOC103388940</fullName>
    </submittedName>
</protein>
<feature type="compositionally biased region" description="Acidic residues" evidence="6">
    <location>
        <begin position="2548"/>
        <end position="2565"/>
    </location>
</feature>
<feature type="compositionally biased region" description="Polar residues" evidence="6">
    <location>
        <begin position="1094"/>
        <end position="1112"/>
    </location>
</feature>
<feature type="region of interest" description="Disordered" evidence="6">
    <location>
        <begin position="2221"/>
        <end position="2359"/>
    </location>
</feature>
<feature type="region of interest" description="Disordered" evidence="6">
    <location>
        <begin position="657"/>
        <end position="877"/>
    </location>
</feature>
<feature type="compositionally biased region" description="Low complexity" evidence="6">
    <location>
        <begin position="2325"/>
        <end position="2336"/>
    </location>
</feature>
<feature type="compositionally biased region" description="Polar residues" evidence="6">
    <location>
        <begin position="117"/>
        <end position="131"/>
    </location>
</feature>
<feature type="compositionally biased region" description="Basic and acidic residues" evidence="6">
    <location>
        <begin position="2233"/>
        <end position="2256"/>
    </location>
</feature>
<proteinExistence type="predicted"/>
<reference evidence="8" key="3">
    <citation type="submission" date="2025-09" db="UniProtKB">
        <authorList>
            <consortium name="Ensembl"/>
        </authorList>
    </citation>
    <scope>IDENTIFICATION</scope>
</reference>
<feature type="compositionally biased region" description="Basic and acidic residues" evidence="6">
    <location>
        <begin position="466"/>
        <end position="513"/>
    </location>
</feature>
<dbReference type="GO" id="GO:0003723">
    <property type="term" value="F:RNA binding"/>
    <property type="evidence" value="ECO:0007669"/>
    <property type="project" value="InterPro"/>
</dbReference>
<organism evidence="8 9">
    <name type="scientific">Cynoglossus semilaevis</name>
    <name type="common">Tongue sole</name>
    <dbReference type="NCBI Taxonomy" id="244447"/>
    <lineage>
        <taxon>Eukaryota</taxon>
        <taxon>Metazoa</taxon>
        <taxon>Chordata</taxon>
        <taxon>Craniata</taxon>
        <taxon>Vertebrata</taxon>
        <taxon>Euteleostomi</taxon>
        <taxon>Actinopterygii</taxon>
        <taxon>Neopterygii</taxon>
        <taxon>Teleostei</taxon>
        <taxon>Neoteleostei</taxon>
        <taxon>Acanthomorphata</taxon>
        <taxon>Carangaria</taxon>
        <taxon>Pleuronectiformes</taxon>
        <taxon>Pleuronectoidei</taxon>
        <taxon>Cynoglossidae</taxon>
        <taxon>Cynoglossinae</taxon>
        <taxon>Cynoglossus</taxon>
    </lineage>
</organism>
<keyword evidence="5" id="KW-0539">Nucleus</keyword>
<dbReference type="PROSITE" id="PS50171">
    <property type="entry name" value="ZF_MATRIN"/>
    <property type="match status" value="1"/>
</dbReference>
<feature type="compositionally biased region" description="Basic and acidic residues" evidence="6">
    <location>
        <begin position="2152"/>
        <end position="2170"/>
    </location>
</feature>
<feature type="region of interest" description="Disordered" evidence="6">
    <location>
        <begin position="2373"/>
        <end position="2799"/>
    </location>
</feature>
<feature type="region of interest" description="Disordered" evidence="6">
    <location>
        <begin position="938"/>
        <end position="963"/>
    </location>
</feature>
<feature type="compositionally biased region" description="Polar residues" evidence="6">
    <location>
        <begin position="8"/>
        <end position="19"/>
    </location>
</feature>
<feature type="compositionally biased region" description="Basic residues" evidence="6">
    <location>
        <begin position="2515"/>
        <end position="2525"/>
    </location>
</feature>
<evidence type="ECO:0000256" key="1">
    <source>
        <dbReference type="ARBA" id="ARBA00004123"/>
    </source>
</evidence>
<dbReference type="Ensembl" id="ENSCSET00000007887.1">
    <property type="protein sequence ID" value="ENSCSEP00000007805.1"/>
    <property type="gene ID" value="ENSCSEG00000005021.1"/>
</dbReference>
<feature type="compositionally biased region" description="Polar residues" evidence="6">
    <location>
        <begin position="811"/>
        <end position="822"/>
    </location>
</feature>
<feature type="compositionally biased region" description="Polar residues" evidence="6">
    <location>
        <begin position="2740"/>
        <end position="2749"/>
    </location>
</feature>
<dbReference type="Proteomes" id="UP000265120">
    <property type="component" value="Chromosome 1"/>
</dbReference>
<feature type="compositionally biased region" description="Polar residues" evidence="6">
    <location>
        <begin position="98"/>
        <end position="108"/>
    </location>
</feature>
<feature type="region of interest" description="Disordered" evidence="6">
    <location>
        <begin position="305"/>
        <end position="420"/>
    </location>
</feature>
<dbReference type="GO" id="GO:0008270">
    <property type="term" value="F:zinc ion binding"/>
    <property type="evidence" value="ECO:0007669"/>
    <property type="project" value="UniProtKB-KW"/>
</dbReference>
<dbReference type="InParanoid" id="A0A3P8V5X6"/>